<protein>
    <submittedName>
        <fullName evidence="7">Peptidase M10A and M12B matrixin and adamalysin</fullName>
    </submittedName>
</protein>
<dbReference type="EMBL" id="CP003655">
    <property type="protein sequence ID" value="AFZ38293.1"/>
    <property type="molecule type" value="Genomic_DNA"/>
</dbReference>
<dbReference type="GO" id="GO:0004222">
    <property type="term" value="F:metalloendopeptidase activity"/>
    <property type="evidence" value="ECO:0007669"/>
    <property type="project" value="InterPro"/>
</dbReference>
<keyword evidence="4" id="KW-0862">Zinc</keyword>
<evidence type="ECO:0000256" key="2">
    <source>
        <dbReference type="ARBA" id="ARBA00022723"/>
    </source>
</evidence>
<organism evidence="7 8">
    <name type="scientific">Stanieria cyanosphaera (strain ATCC 29371 / PCC 7437)</name>
    <dbReference type="NCBI Taxonomy" id="111780"/>
    <lineage>
        <taxon>Bacteria</taxon>
        <taxon>Bacillati</taxon>
        <taxon>Cyanobacteriota</taxon>
        <taxon>Cyanophyceae</taxon>
        <taxon>Pleurocapsales</taxon>
        <taxon>Dermocarpellaceae</taxon>
        <taxon>Stanieria</taxon>
    </lineage>
</organism>
<keyword evidence="3" id="KW-0378">Hydrolase</keyword>
<evidence type="ECO:0000313" key="8">
    <source>
        <dbReference type="Proteomes" id="UP000010473"/>
    </source>
</evidence>
<dbReference type="PANTHER" id="PTHR10201:SF323">
    <property type="entry name" value="MATRIX METALLOPROTEINASE-21"/>
    <property type="match status" value="1"/>
</dbReference>
<evidence type="ECO:0000256" key="4">
    <source>
        <dbReference type="ARBA" id="ARBA00022833"/>
    </source>
</evidence>
<evidence type="ECO:0000256" key="5">
    <source>
        <dbReference type="ARBA" id="ARBA00023049"/>
    </source>
</evidence>
<name>K9Y0M6_STAC7</name>
<dbReference type="GO" id="GO:0006508">
    <property type="term" value="P:proteolysis"/>
    <property type="evidence" value="ECO:0007669"/>
    <property type="project" value="UniProtKB-KW"/>
</dbReference>
<keyword evidence="8" id="KW-1185">Reference proteome</keyword>
<evidence type="ECO:0000256" key="3">
    <source>
        <dbReference type="ARBA" id="ARBA00022801"/>
    </source>
</evidence>
<keyword evidence="7" id="KW-0614">Plasmid</keyword>
<dbReference type="RefSeq" id="WP_015195669.1">
    <property type="nucleotide sequence ID" value="NC_019749.1"/>
</dbReference>
<evidence type="ECO:0000256" key="1">
    <source>
        <dbReference type="ARBA" id="ARBA00022670"/>
    </source>
</evidence>
<dbReference type="GO" id="GO:0031012">
    <property type="term" value="C:extracellular matrix"/>
    <property type="evidence" value="ECO:0007669"/>
    <property type="project" value="InterPro"/>
</dbReference>
<dbReference type="InterPro" id="IPR024079">
    <property type="entry name" value="MetalloPept_cat_dom_sf"/>
</dbReference>
<dbReference type="HOGENOM" id="CLU_083313_0_0_3"/>
<dbReference type="GO" id="GO:0008270">
    <property type="term" value="F:zinc ion binding"/>
    <property type="evidence" value="ECO:0007669"/>
    <property type="project" value="InterPro"/>
</dbReference>
<feature type="domain" description="Peptidase metallopeptidase" evidence="6">
    <location>
        <begin position="68"/>
        <end position="235"/>
    </location>
</feature>
<keyword evidence="1" id="KW-0645">Protease</keyword>
<evidence type="ECO:0000313" key="7">
    <source>
        <dbReference type="EMBL" id="AFZ38293.1"/>
    </source>
</evidence>
<dbReference type="KEGG" id="scs:Sta7437_4862"/>
<dbReference type="PATRIC" id="fig|111780.3.peg.5026"/>
<dbReference type="SMART" id="SM00235">
    <property type="entry name" value="ZnMc"/>
    <property type="match status" value="1"/>
</dbReference>
<keyword evidence="5" id="KW-0482">Metalloprotease</keyword>
<gene>
    <name evidence="7" type="ordered locus">Sta7437_4862</name>
</gene>
<dbReference type="SUPFAM" id="SSF55486">
    <property type="entry name" value="Metalloproteases ('zincins'), catalytic domain"/>
    <property type="match status" value="1"/>
</dbReference>
<dbReference type="Proteomes" id="UP000010473">
    <property type="component" value="Plasmid pSTA7437.02"/>
</dbReference>
<dbReference type="InterPro" id="IPR001818">
    <property type="entry name" value="Pept_M10_metallopeptidase"/>
</dbReference>
<geneLocation type="plasmid" evidence="7 8">
    <name>pSTA7437.02</name>
</geneLocation>
<reference evidence="8" key="1">
    <citation type="journal article" date="2013" name="Proc. Natl. Acad. Sci. U.S.A.">
        <title>Improving the coverage of the cyanobacterial phylum using diversity-driven genome sequencing.</title>
        <authorList>
            <person name="Shih P.M."/>
            <person name="Wu D."/>
            <person name="Latifi A."/>
            <person name="Axen S.D."/>
            <person name="Fewer D.P."/>
            <person name="Talla E."/>
            <person name="Calteau A."/>
            <person name="Cai F."/>
            <person name="Tandeau de Marsac N."/>
            <person name="Rippka R."/>
            <person name="Herdman M."/>
            <person name="Sivonen K."/>
            <person name="Coursin T."/>
            <person name="Laurent T."/>
            <person name="Goodwin L."/>
            <person name="Nolan M."/>
            <person name="Davenport K.W."/>
            <person name="Han C.S."/>
            <person name="Rubin E.M."/>
            <person name="Eisen J.A."/>
            <person name="Woyke T."/>
            <person name="Gugger M."/>
            <person name="Kerfeld C.A."/>
        </authorList>
    </citation>
    <scope>NUCLEOTIDE SEQUENCE [LARGE SCALE GENOMIC DNA]</scope>
    <source>
        <strain evidence="8">ATCC 29371 / PCC 7437</strain>
        <plasmid evidence="8">Plasmid pSTA7437.02</plasmid>
    </source>
</reference>
<proteinExistence type="predicted"/>
<dbReference type="Gene3D" id="3.40.390.10">
    <property type="entry name" value="Collagenase (Catalytic Domain)"/>
    <property type="match status" value="1"/>
</dbReference>
<accession>K9Y0M6</accession>
<keyword evidence="2" id="KW-0479">Metal-binding</keyword>
<dbReference type="PANTHER" id="PTHR10201">
    <property type="entry name" value="MATRIX METALLOPROTEINASE"/>
    <property type="match status" value="1"/>
</dbReference>
<evidence type="ECO:0000259" key="6">
    <source>
        <dbReference type="SMART" id="SM00235"/>
    </source>
</evidence>
<sequence length="259" mass="29796">MTNNPTNENQPNNDLAQTNEFELLTPEEIAQKSNSQVHVFGDGVVCDTEPRYIEPRGPEIVLDATNGFIPLWEKNTTLRWRFQQRSFLAFRNPEAAKASIRRLFDRAFSAWGDAAPIKFEENSQLWDFEILVRRNDECDRNGCVLASAFFPNPFQNNQLVIYPQMLARTEQTQVNTLIHEIGHIFGLRHFFAKISETDAPSVVFGVDREVSIMNYGPKSQLTDDDKADLKRLYELVWSGQLTKINQIPIRSIKAFHTTF</sequence>
<dbReference type="OrthoDB" id="277230at2"/>
<dbReference type="Pfam" id="PF00413">
    <property type="entry name" value="Peptidase_M10"/>
    <property type="match status" value="1"/>
</dbReference>
<dbReference type="InterPro" id="IPR006026">
    <property type="entry name" value="Peptidase_Metallo"/>
</dbReference>
<dbReference type="AlphaFoldDB" id="K9Y0M6"/>